<dbReference type="Proteomes" id="UP000198767">
    <property type="component" value="Unassembled WGS sequence"/>
</dbReference>
<reference evidence="2 3" key="1">
    <citation type="submission" date="2016-10" db="EMBL/GenBank/DDBJ databases">
        <authorList>
            <person name="de Groot N.N."/>
        </authorList>
    </citation>
    <scope>NUCLEOTIDE SEQUENCE [LARGE SCALE GENOMIC DNA]</scope>
    <source>
        <strain evidence="2 3">U95</strain>
    </source>
</reference>
<keyword evidence="1" id="KW-0560">Oxidoreductase</keyword>
<dbReference type="InterPro" id="IPR042204">
    <property type="entry name" value="2Fe-2S-bd_N"/>
</dbReference>
<dbReference type="STRING" id="1156985.SAMN04488118_104353"/>
<dbReference type="Gene3D" id="3.10.20.440">
    <property type="entry name" value="2Fe-2S iron-sulphur cluster binding domain, sarcosine oxidase, alpha subunit, N-terminal domain"/>
    <property type="match status" value="1"/>
</dbReference>
<evidence type="ECO:0000313" key="2">
    <source>
        <dbReference type="EMBL" id="SCZ62234.1"/>
    </source>
</evidence>
<dbReference type="Pfam" id="PF13510">
    <property type="entry name" value="Fer2_4"/>
    <property type="match status" value="1"/>
</dbReference>
<sequence>MIRLVPNHAARVQRARSVTFTFDDEAISGFVGETVATALQRGGHRLLRHAPEDGGARGAFCCMGLCQECLVQVGGRPVESCRLLVSADLTVTSLKRGAQSQ</sequence>
<dbReference type="AlphaFoldDB" id="A0A1G5QK88"/>
<gene>
    <name evidence="2" type="ORF">SAMN04488118_104353</name>
</gene>
<proteinExistence type="predicted"/>
<name>A0A1G5QK88_9RHOB</name>
<dbReference type="SUPFAM" id="SSF54292">
    <property type="entry name" value="2Fe-2S ferredoxin-like"/>
    <property type="match status" value="1"/>
</dbReference>
<dbReference type="OrthoDB" id="573392at2"/>
<dbReference type="GO" id="GO:0016491">
    <property type="term" value="F:oxidoreductase activity"/>
    <property type="evidence" value="ECO:0007669"/>
    <property type="project" value="UniProtKB-KW"/>
</dbReference>
<protein>
    <submittedName>
        <fullName evidence="2">2Fe-2S iron-sulfur cluster binding domain-containing protein</fullName>
    </submittedName>
</protein>
<evidence type="ECO:0000313" key="3">
    <source>
        <dbReference type="Proteomes" id="UP000198767"/>
    </source>
</evidence>
<evidence type="ECO:0000256" key="1">
    <source>
        <dbReference type="ARBA" id="ARBA00023002"/>
    </source>
</evidence>
<dbReference type="GO" id="GO:0051536">
    <property type="term" value="F:iron-sulfur cluster binding"/>
    <property type="evidence" value="ECO:0007669"/>
    <property type="project" value="InterPro"/>
</dbReference>
<dbReference type="EMBL" id="FMWG01000004">
    <property type="protein sequence ID" value="SCZ62234.1"/>
    <property type="molecule type" value="Genomic_DNA"/>
</dbReference>
<organism evidence="2 3">
    <name type="scientific">Epibacterium ulvae</name>
    <dbReference type="NCBI Taxonomy" id="1156985"/>
    <lineage>
        <taxon>Bacteria</taxon>
        <taxon>Pseudomonadati</taxon>
        <taxon>Pseudomonadota</taxon>
        <taxon>Alphaproteobacteria</taxon>
        <taxon>Rhodobacterales</taxon>
        <taxon>Roseobacteraceae</taxon>
        <taxon>Epibacterium</taxon>
    </lineage>
</organism>
<keyword evidence="3" id="KW-1185">Reference proteome</keyword>
<accession>A0A1G5QK88</accession>
<dbReference type="InterPro" id="IPR036010">
    <property type="entry name" value="2Fe-2S_ferredoxin-like_sf"/>
</dbReference>